<dbReference type="PIRSF" id="PIRSF006470">
    <property type="entry name" value="DctB"/>
    <property type="match status" value="1"/>
</dbReference>
<dbReference type="EMBL" id="LBNQ01000020">
    <property type="protein sequence ID" value="KKW68283.1"/>
    <property type="molecule type" value="Genomic_DNA"/>
</dbReference>
<dbReference type="NCBIfam" id="TIGR00787">
    <property type="entry name" value="dctP"/>
    <property type="match status" value="1"/>
</dbReference>
<dbReference type="Proteomes" id="UP000050580">
    <property type="component" value="Unassembled WGS sequence"/>
</dbReference>
<dbReference type="GO" id="GO:0030246">
    <property type="term" value="F:carbohydrate binding"/>
    <property type="evidence" value="ECO:0007669"/>
    <property type="project" value="TreeGrafter"/>
</dbReference>
<evidence type="ECO:0000256" key="1">
    <source>
        <dbReference type="ARBA" id="ARBA00022729"/>
    </source>
</evidence>
<dbReference type="PANTHER" id="PTHR33376">
    <property type="match status" value="1"/>
</dbReference>
<dbReference type="STRING" id="1610491.AAV94_05515"/>
<evidence type="ECO:0000313" key="3">
    <source>
        <dbReference type="EMBL" id="KKW68283.1"/>
    </source>
</evidence>
<dbReference type="NCBIfam" id="NF037995">
    <property type="entry name" value="TRAP_S1"/>
    <property type="match status" value="1"/>
</dbReference>
<dbReference type="AlphaFoldDB" id="A0A0U1Q0J6"/>
<evidence type="ECO:0000313" key="4">
    <source>
        <dbReference type="Proteomes" id="UP000050580"/>
    </source>
</evidence>
<feature type="chain" id="PRO_5006713050" evidence="2">
    <location>
        <begin position="34"/>
        <end position="333"/>
    </location>
</feature>
<accession>A0A0U1Q0J6</accession>
<feature type="signal peptide" evidence="2">
    <location>
        <begin position="1"/>
        <end position="33"/>
    </location>
</feature>
<dbReference type="PANTHER" id="PTHR33376:SF2">
    <property type="entry name" value="DICARBOXYLATE-BINDING PERIPLASMIC PROTEIN"/>
    <property type="match status" value="1"/>
</dbReference>
<sequence>MHTIVHRLKQWLVPGLLGAAFTTAALVSTAASAQTQIKLAYALSQQSHYGAAGEAFARTLEEGSGGKFTVQQFPNSALGGEREVIEGLQLGTIDAAVLSTGATMNFVPSAAVFDVPFLLRDLEHARKVLDSEIGENMLAEFSKRGLIALAWGEQGFRHLTNNVREVATPADAAGLKIRTTENQLHIQAFREIGILPTPMAWPEVTTALQQGTIDGQENPLSVIVSAKLSQLQKYLSLTGHVYAPAVIIVSPSVYEGLSDEDKALFQQAGKAAGQAMRAYVSEVEASGLEQLKQEGMIVTEVDRAAFAKAVEPAYADYNKRFGADLIEKIRSTQ</sequence>
<gene>
    <name evidence="3" type="ORF">AAV94_05515</name>
</gene>
<dbReference type="OrthoDB" id="9794826at2"/>
<dbReference type="InterPro" id="IPR004682">
    <property type="entry name" value="TRAP_DctP"/>
</dbReference>
<reference evidence="3 4" key="1">
    <citation type="submission" date="2015-05" db="EMBL/GenBank/DDBJ databases">
        <title>Draft genome sequence of Lampropedia sp. CT6, isolated from the microbial mat of a hot water spring, located at Manikaran, India.</title>
        <authorList>
            <person name="Tripathi C."/>
            <person name="Rani P."/>
            <person name="Mahato N.K."/>
            <person name="Lal R."/>
        </authorList>
    </citation>
    <scope>NUCLEOTIDE SEQUENCE [LARGE SCALE GENOMIC DNA]</scope>
    <source>
        <strain evidence="3 4">CT6</strain>
    </source>
</reference>
<keyword evidence="1 2" id="KW-0732">Signal</keyword>
<protein>
    <submittedName>
        <fullName evidence="3">C4-dicarboxylate ABC transporter substrate-binding protein</fullName>
    </submittedName>
</protein>
<dbReference type="RefSeq" id="WP_046741340.1">
    <property type="nucleotide sequence ID" value="NZ_LBNQ01000020.1"/>
</dbReference>
<name>A0A0U1Q0J6_9BURK</name>
<organism evidence="3 4">
    <name type="scientific">Lampropedia cohaerens</name>
    <dbReference type="NCBI Taxonomy" id="1610491"/>
    <lineage>
        <taxon>Bacteria</taxon>
        <taxon>Pseudomonadati</taxon>
        <taxon>Pseudomonadota</taxon>
        <taxon>Betaproteobacteria</taxon>
        <taxon>Burkholderiales</taxon>
        <taxon>Comamonadaceae</taxon>
        <taxon>Lampropedia</taxon>
    </lineage>
</organism>
<evidence type="ECO:0000256" key="2">
    <source>
        <dbReference type="SAM" id="SignalP"/>
    </source>
</evidence>
<comment type="caution">
    <text evidence="3">The sequence shown here is derived from an EMBL/GenBank/DDBJ whole genome shotgun (WGS) entry which is preliminary data.</text>
</comment>
<dbReference type="InterPro" id="IPR018389">
    <property type="entry name" value="DctP_fam"/>
</dbReference>
<keyword evidence="4" id="KW-1185">Reference proteome</keyword>
<dbReference type="InterPro" id="IPR038404">
    <property type="entry name" value="TRAP_DctP_sf"/>
</dbReference>
<proteinExistence type="predicted"/>
<dbReference type="GO" id="GO:0055085">
    <property type="term" value="P:transmembrane transport"/>
    <property type="evidence" value="ECO:0007669"/>
    <property type="project" value="InterPro"/>
</dbReference>
<dbReference type="Gene3D" id="3.40.190.170">
    <property type="entry name" value="Bacterial extracellular solute-binding protein, family 7"/>
    <property type="match status" value="1"/>
</dbReference>
<dbReference type="CDD" id="cd13675">
    <property type="entry name" value="PBP2_TRAP_SBP_like_5"/>
    <property type="match status" value="1"/>
</dbReference>
<dbReference type="PATRIC" id="fig|1610491.3.peg.1174"/>
<dbReference type="Pfam" id="PF03480">
    <property type="entry name" value="DctP"/>
    <property type="match status" value="1"/>
</dbReference>
<dbReference type="GO" id="GO:0030288">
    <property type="term" value="C:outer membrane-bounded periplasmic space"/>
    <property type="evidence" value="ECO:0007669"/>
    <property type="project" value="InterPro"/>
</dbReference>